<dbReference type="InterPro" id="IPR036390">
    <property type="entry name" value="WH_DNA-bd_sf"/>
</dbReference>
<organism evidence="5 6">
    <name type="scientific">Paenibacillus protaetiae</name>
    <dbReference type="NCBI Taxonomy" id="2509456"/>
    <lineage>
        <taxon>Bacteria</taxon>
        <taxon>Bacillati</taxon>
        <taxon>Bacillota</taxon>
        <taxon>Bacilli</taxon>
        <taxon>Bacillales</taxon>
        <taxon>Paenibacillaceae</taxon>
        <taxon>Paenibacillus</taxon>
    </lineage>
</organism>
<feature type="domain" description="HTH hxlR-type" evidence="4">
    <location>
        <begin position="15"/>
        <end position="115"/>
    </location>
</feature>
<evidence type="ECO:0000313" key="5">
    <source>
        <dbReference type="EMBL" id="QAY65847.1"/>
    </source>
</evidence>
<keyword evidence="3" id="KW-0804">Transcription</keyword>
<dbReference type="SUPFAM" id="SSF46785">
    <property type="entry name" value="Winged helix' DNA-binding domain"/>
    <property type="match status" value="1"/>
</dbReference>
<dbReference type="PANTHER" id="PTHR33204">
    <property type="entry name" value="TRANSCRIPTIONAL REGULATOR, MARR FAMILY"/>
    <property type="match status" value="1"/>
</dbReference>
<protein>
    <submittedName>
        <fullName evidence="5">Transcriptional regulator</fullName>
    </submittedName>
</protein>
<reference evidence="5 6" key="1">
    <citation type="submission" date="2019-01" db="EMBL/GenBank/DDBJ databases">
        <title>Genome sequencing of strain FW100M-2.</title>
        <authorList>
            <person name="Heo J."/>
            <person name="Kim S.-J."/>
            <person name="Kim J.-S."/>
            <person name="Hong S.-B."/>
            <person name="Kwon S.-W."/>
        </authorList>
    </citation>
    <scope>NUCLEOTIDE SEQUENCE [LARGE SCALE GENOMIC DNA]</scope>
    <source>
        <strain evidence="5 6">FW100M-2</strain>
    </source>
</reference>
<dbReference type="PANTHER" id="PTHR33204:SF18">
    <property type="entry name" value="TRANSCRIPTIONAL REGULATORY PROTEIN"/>
    <property type="match status" value="1"/>
</dbReference>
<dbReference type="KEGG" id="pprt:ET464_05065"/>
<dbReference type="Proteomes" id="UP000293568">
    <property type="component" value="Chromosome"/>
</dbReference>
<dbReference type="GO" id="GO:0003677">
    <property type="term" value="F:DNA binding"/>
    <property type="evidence" value="ECO:0007669"/>
    <property type="project" value="UniProtKB-KW"/>
</dbReference>
<dbReference type="InterPro" id="IPR002577">
    <property type="entry name" value="HTH_HxlR"/>
</dbReference>
<accession>A0A4P6EYT7</accession>
<dbReference type="InterPro" id="IPR036388">
    <property type="entry name" value="WH-like_DNA-bd_sf"/>
</dbReference>
<dbReference type="AlphaFoldDB" id="A0A4P6EYT7"/>
<name>A0A4P6EYT7_9BACL</name>
<dbReference type="Gene3D" id="1.10.10.10">
    <property type="entry name" value="Winged helix-like DNA-binding domain superfamily/Winged helix DNA-binding domain"/>
    <property type="match status" value="1"/>
</dbReference>
<evidence type="ECO:0000256" key="3">
    <source>
        <dbReference type="ARBA" id="ARBA00023163"/>
    </source>
</evidence>
<evidence type="ECO:0000259" key="4">
    <source>
        <dbReference type="PROSITE" id="PS51118"/>
    </source>
</evidence>
<keyword evidence="6" id="KW-1185">Reference proteome</keyword>
<keyword evidence="2" id="KW-0238">DNA-binding</keyword>
<sequence>MKECDDLRGHDEQKCFVAVNEALQVIHNKWAFQVITQLYYNRQRFNELRRNVGDISVKSLIDILRHLEKLQIVHREVYPTIPASVEYSLTEKGREYRKILLQMREWGEKWMLDSEAQVIEQTGNDN</sequence>
<keyword evidence="1" id="KW-0805">Transcription regulation</keyword>
<dbReference type="EMBL" id="CP035492">
    <property type="protein sequence ID" value="QAY65847.1"/>
    <property type="molecule type" value="Genomic_DNA"/>
</dbReference>
<evidence type="ECO:0000256" key="1">
    <source>
        <dbReference type="ARBA" id="ARBA00023015"/>
    </source>
</evidence>
<evidence type="ECO:0000313" key="6">
    <source>
        <dbReference type="Proteomes" id="UP000293568"/>
    </source>
</evidence>
<dbReference type="Pfam" id="PF01638">
    <property type="entry name" value="HxlR"/>
    <property type="match status" value="1"/>
</dbReference>
<proteinExistence type="predicted"/>
<gene>
    <name evidence="5" type="ORF">ET464_05065</name>
</gene>
<evidence type="ECO:0000256" key="2">
    <source>
        <dbReference type="ARBA" id="ARBA00023125"/>
    </source>
</evidence>
<dbReference type="PROSITE" id="PS51118">
    <property type="entry name" value="HTH_HXLR"/>
    <property type="match status" value="1"/>
</dbReference>
<dbReference type="OrthoDB" id="9791143at2"/>